<keyword evidence="1" id="KW-0732">Signal</keyword>
<sequence length="1830" mass="187389">MKTSKTLYKPLIASSLAIALGVSVAVAQPRIQLGWSGDDSSSTLGINWQSTDSYYQAQYVNGNTNIQNLTFSVKKNGSISNTLNGGNYTASIGIADGPFLIQSDKGIQVGNGTGTLTVGIGNNTWNSGNNRNIILKLGTNAINNTYALYGNLSIENFETGGTNATFGGKGIKGNLSLKSIAGTNNLTFTGNDAEITGNVTLVSGTTTINGLSILQGNITARNVNSGATINFTSDTTIAGDILTSQNGGYDSVSIITATQNLTFGNGTNSSTIQSNAETYRQTKNLIKASNITFEQTGIIASNNTAWANQGNKINILSSSSMSGTLSEITSAMNGTIAQNGDASRVYNVLSLEGDSVATTDLTIEAINKKATLDSKGGYSGNNYIIKGITTGSNGSLALNSTIFNNGTWKELSHQANINLTITGDIFTNNGANYINVKSLTANTITANGGSNNIVAGNGTSSGANSISGNISANGGNNSITLGEANSSNSIAGNISTSNGTNTLTFNGISNAIEGNISVNASGGLGNLKNIIVANSGGMNFGKSNGTQTILAKVTGWESGNSNIFNISGNSTFKGNTAIIARNQSAWGSSGSSNIFKFGGTATNGDNAKITEVSSVGTWQDFANGVTASNILSFDQTSNSSLLIGAINSKGTISGDQTGNTYIGKGITKGSGNTLALMDNFASSWSESSHQANINLTISDGVFTNRGANYINVNQIILSGGITANGGSNNIVAGSGTSGANSISGNISAGNGTNSITFNNTFNNNETNSISGNISVNGDGRNTISSTGSLNIGTSSSITLTAQWGQNNITSSGSITLGSDSNKVALNAYGNAATNVAQNSIVASGSLTGHFSTLSVYDNNNGNGHHKNIITGGSSSNITIDSMSATRHANNINSITVGESSSIAITGDITTSNGAKNNFTLSGDSSTLTLKGSSSAITTLTAFASATTGNTLTLDATSNESVVASIGTLTNGDKLKVDFKGIDTSKSTQLTLNTANATSLKSISVTSGTNNTLVLSGTGTTAISEKVTIEADKGIIFGLAGGASLTFSQNLETQASGSTSFNLGGTNTLTGTLTNNGTHNFVIKNNATLKYSDGLAFSSGTNTITFDTDNKTLSWQNTNGESKDISTSGGTTNINFNSDNGVLNTGVNTTATTTTINIATNKSGTIKGNITQSDSGANNAVFNGGTAKLTLQGSSNALSSVTANDAGILSLDGAGSQSGVQATITTLTGNNLTANFNGNQTKEAKLILSNGNGTLAGVTLGANSTNNTLSLQNGKTTISGAISVGANQGITFELANNTELSLGGGMSGAGDSVLKVAENGSVTLSGTEAITLNTANLSGDNSSTLTLKTQTIDIATLNANAKGGNTLTLDSSSNNVSATLHNIVGNLDVELNSASNASTLTLNGGTIQSISATNGGADKNLAVFSSGSNVIASAINSTSVATDKGLTLQVNSGATLHAQGGINNSSAGAINVALNGGTLTFGTNSNHISQLSGNGGRVDLANDVQAISSRQTMPTRKTLVVDNYTSENTTFNLFVSSSQNDQITLSNGGSNAKAILTLKGEMDVYDITYSNHTNANNTLVAKASNNIAVESGISLIGVNDVVMDLVSVVNQNDNTTDYYIGKVVDLGVDPVFQEIASTALTVNYDLFLANFNSLNKRMGELRESEHSNGVWARVFGGSMSNDFGSGSRTDYVTAQAGYDYSLSIGENARNFMGIALAYGTSNTKGNTLALNTNGASSNSVALDKVNSNMIEVGLYNSYVADSGWYNDTIFKFDYIMSEFSFSTDPTRMSETNNFAMVLSDEFGYRYSFGESEKGSWYIDPQVEVAFGYFNQ</sequence>
<reference evidence="3 4" key="1">
    <citation type="submission" date="2018-04" db="EMBL/GenBank/DDBJ databases">
        <title>Novel Campyloabacter and Helicobacter Species and Strains.</title>
        <authorList>
            <person name="Mannion A.J."/>
            <person name="Shen Z."/>
            <person name="Fox J.G."/>
        </authorList>
    </citation>
    <scope>NUCLEOTIDE SEQUENCE [LARGE SCALE GENOMIC DNA]</scope>
    <source>
        <strain evidence="3 4">MIT 04-9366</strain>
    </source>
</reference>
<name>A0A3D8IX37_9HELI</name>
<evidence type="ECO:0000313" key="3">
    <source>
        <dbReference type="EMBL" id="RDU69174.1"/>
    </source>
</evidence>
<gene>
    <name evidence="3" type="ORF">CQA58_07280</name>
</gene>
<dbReference type="RefSeq" id="WP_147288623.1">
    <property type="nucleotide sequence ID" value="NZ_NXLV01000017.1"/>
</dbReference>
<feature type="domain" description="Autotransporter" evidence="2">
    <location>
        <begin position="1662"/>
        <end position="1830"/>
    </location>
</feature>
<feature type="signal peptide" evidence="1">
    <location>
        <begin position="1"/>
        <end position="27"/>
    </location>
</feature>
<evidence type="ECO:0000256" key="1">
    <source>
        <dbReference type="SAM" id="SignalP"/>
    </source>
</evidence>
<feature type="chain" id="PRO_5017692664" description="Autotransporter domain-containing protein" evidence="1">
    <location>
        <begin position="28"/>
        <end position="1830"/>
    </location>
</feature>
<dbReference type="SUPFAM" id="SSF103515">
    <property type="entry name" value="Autotransporter"/>
    <property type="match status" value="1"/>
</dbReference>
<dbReference type="InterPro" id="IPR005546">
    <property type="entry name" value="Autotransporte_beta"/>
</dbReference>
<dbReference type="OrthoDB" id="5331288at2"/>
<keyword evidence="4" id="KW-1185">Reference proteome</keyword>
<organism evidence="3 4">
    <name type="scientific">Helicobacter brantae</name>
    <dbReference type="NCBI Taxonomy" id="375927"/>
    <lineage>
        <taxon>Bacteria</taxon>
        <taxon>Pseudomonadati</taxon>
        <taxon>Campylobacterota</taxon>
        <taxon>Epsilonproteobacteria</taxon>
        <taxon>Campylobacterales</taxon>
        <taxon>Helicobacteraceae</taxon>
        <taxon>Helicobacter</taxon>
    </lineage>
</organism>
<dbReference type="PROSITE" id="PS51208">
    <property type="entry name" value="AUTOTRANSPORTER"/>
    <property type="match status" value="1"/>
</dbReference>
<protein>
    <recommendedName>
        <fullName evidence="2">Autotransporter domain-containing protein</fullName>
    </recommendedName>
</protein>
<accession>A0A3D8IX37</accession>
<comment type="caution">
    <text evidence="3">The sequence shown here is derived from an EMBL/GenBank/DDBJ whole genome shotgun (WGS) entry which is preliminary data.</text>
</comment>
<evidence type="ECO:0000313" key="4">
    <source>
        <dbReference type="Proteomes" id="UP000257045"/>
    </source>
</evidence>
<proteinExistence type="predicted"/>
<dbReference type="InterPro" id="IPR036709">
    <property type="entry name" value="Autotransporte_beta_dom_sf"/>
</dbReference>
<dbReference type="Gene3D" id="2.40.128.130">
    <property type="entry name" value="Autotransporter beta-domain"/>
    <property type="match status" value="1"/>
</dbReference>
<dbReference type="Proteomes" id="UP000257045">
    <property type="component" value="Unassembled WGS sequence"/>
</dbReference>
<evidence type="ECO:0000259" key="2">
    <source>
        <dbReference type="PROSITE" id="PS51208"/>
    </source>
</evidence>
<dbReference type="EMBL" id="NXLV01000017">
    <property type="protein sequence ID" value="RDU69174.1"/>
    <property type="molecule type" value="Genomic_DNA"/>
</dbReference>
<feature type="non-terminal residue" evidence="3">
    <location>
        <position position="1830"/>
    </location>
</feature>